<proteinExistence type="predicted"/>
<dbReference type="AlphaFoldDB" id="A0A7T0FYZ3"/>
<organism evidence="2 3">
    <name type="scientific">Candidatus Nitronauta litoralis</name>
    <dbReference type="NCBI Taxonomy" id="2705533"/>
    <lineage>
        <taxon>Bacteria</taxon>
        <taxon>Pseudomonadati</taxon>
        <taxon>Nitrospinota/Tectimicrobiota group</taxon>
        <taxon>Nitrospinota</taxon>
        <taxon>Nitrospinia</taxon>
        <taxon>Nitrospinales</taxon>
        <taxon>Nitrospinaceae</taxon>
        <taxon>Candidatus Nitronauta</taxon>
    </lineage>
</organism>
<evidence type="ECO:0000259" key="1">
    <source>
        <dbReference type="Pfam" id="PF08818"/>
    </source>
</evidence>
<evidence type="ECO:0000313" key="3">
    <source>
        <dbReference type="Proteomes" id="UP000594688"/>
    </source>
</evidence>
<gene>
    <name evidence="2" type="ORF">G3M70_03535</name>
</gene>
<accession>A0A7T0FYZ3</accession>
<dbReference type="EMBL" id="CP048685">
    <property type="protein sequence ID" value="QPJ61010.1"/>
    <property type="molecule type" value="Genomic_DNA"/>
</dbReference>
<feature type="domain" description="YdhG-like" evidence="1">
    <location>
        <begin position="21"/>
        <end position="123"/>
    </location>
</feature>
<dbReference type="Proteomes" id="UP000594688">
    <property type="component" value="Chromosome"/>
</dbReference>
<evidence type="ECO:0000313" key="2">
    <source>
        <dbReference type="EMBL" id="QPJ61010.1"/>
    </source>
</evidence>
<dbReference type="Pfam" id="PF08818">
    <property type="entry name" value="DUF1801"/>
    <property type="match status" value="1"/>
</dbReference>
<reference evidence="2 3" key="1">
    <citation type="submission" date="2020-02" db="EMBL/GenBank/DDBJ databases">
        <title>Genomic and physiological characterization of two novel Nitrospinaceae genera.</title>
        <authorList>
            <person name="Mueller A.J."/>
            <person name="Jung M.-Y."/>
            <person name="Strachan C.R."/>
            <person name="Herbold C.W."/>
            <person name="Kirkegaard R.H."/>
            <person name="Daims H."/>
        </authorList>
    </citation>
    <scope>NUCLEOTIDE SEQUENCE [LARGE SCALE GENOMIC DNA]</scope>
    <source>
        <strain evidence="2">EB</strain>
    </source>
</reference>
<dbReference type="KEGG" id="nli:G3M70_03535"/>
<dbReference type="InterPro" id="IPR014922">
    <property type="entry name" value="YdhG-like"/>
</dbReference>
<sequence>MKAIKNSIVYQKFKSYPEPFQSKLLFLRQLVFDTVQEAEGIENLEETLKWGEPSYISNSGSTLRMDYKKSKPNQYALYFHCQTKLVDTFKELYCDKFNFEGNRAIIFNEDDEIPIKEIKHCIAMTLTYHRIKHLPLLGAGKKSPSK</sequence>
<name>A0A7T0FYZ3_9BACT</name>
<dbReference type="SUPFAM" id="SSF159888">
    <property type="entry name" value="YdhG-like"/>
    <property type="match status" value="1"/>
</dbReference>
<protein>
    <submittedName>
        <fullName evidence="2">DUF1801 domain-containing protein</fullName>
    </submittedName>
</protein>